<dbReference type="EMBL" id="BART01024524">
    <property type="protein sequence ID" value="GAG90708.1"/>
    <property type="molecule type" value="Genomic_DNA"/>
</dbReference>
<evidence type="ECO:0000313" key="1">
    <source>
        <dbReference type="EMBL" id="GAG90708.1"/>
    </source>
</evidence>
<sequence>MSYTTKEIGSNTTVIDFPWPRREPLPDGLPTVLSFEYDLLPVKLKTYVENCAKALQAPPDLVAAPIMVAMASLIGRSIAIRPKRNEPWTVVPNLFGR</sequence>
<dbReference type="AlphaFoldDB" id="X1C2Q8"/>
<feature type="non-terminal residue" evidence="1">
    <location>
        <position position="97"/>
    </location>
</feature>
<comment type="caution">
    <text evidence="1">The sequence shown here is derived from an EMBL/GenBank/DDBJ whole genome shotgun (WGS) entry which is preliminary data.</text>
</comment>
<proteinExistence type="predicted"/>
<accession>X1C2Q8</accession>
<reference evidence="1" key="1">
    <citation type="journal article" date="2014" name="Front. Microbiol.">
        <title>High frequency of phylogenetically diverse reductive dehalogenase-homologous genes in deep subseafloor sedimentary metagenomes.</title>
        <authorList>
            <person name="Kawai M."/>
            <person name="Futagami T."/>
            <person name="Toyoda A."/>
            <person name="Takaki Y."/>
            <person name="Nishi S."/>
            <person name="Hori S."/>
            <person name="Arai W."/>
            <person name="Tsubouchi T."/>
            <person name="Morono Y."/>
            <person name="Uchiyama I."/>
            <person name="Ito T."/>
            <person name="Fujiyama A."/>
            <person name="Inagaki F."/>
            <person name="Takami H."/>
        </authorList>
    </citation>
    <scope>NUCLEOTIDE SEQUENCE</scope>
    <source>
        <strain evidence="1">Expedition CK06-06</strain>
    </source>
</reference>
<gene>
    <name evidence="1" type="ORF">S01H4_44264</name>
</gene>
<name>X1C2Q8_9ZZZZ</name>
<organism evidence="1">
    <name type="scientific">marine sediment metagenome</name>
    <dbReference type="NCBI Taxonomy" id="412755"/>
    <lineage>
        <taxon>unclassified sequences</taxon>
        <taxon>metagenomes</taxon>
        <taxon>ecological metagenomes</taxon>
    </lineage>
</organism>
<protein>
    <submittedName>
        <fullName evidence="1">Uncharacterized protein</fullName>
    </submittedName>
</protein>